<proteinExistence type="predicted"/>
<feature type="compositionally biased region" description="Basic and acidic residues" evidence="1">
    <location>
        <begin position="1"/>
        <end position="30"/>
    </location>
</feature>
<feature type="region of interest" description="Disordered" evidence="1">
    <location>
        <begin position="151"/>
        <end position="171"/>
    </location>
</feature>
<evidence type="ECO:0000313" key="2">
    <source>
        <dbReference type="EMBL" id="KAK9128069.1"/>
    </source>
</evidence>
<organism evidence="2 3">
    <name type="scientific">Stephania yunnanensis</name>
    <dbReference type="NCBI Taxonomy" id="152371"/>
    <lineage>
        <taxon>Eukaryota</taxon>
        <taxon>Viridiplantae</taxon>
        <taxon>Streptophyta</taxon>
        <taxon>Embryophyta</taxon>
        <taxon>Tracheophyta</taxon>
        <taxon>Spermatophyta</taxon>
        <taxon>Magnoliopsida</taxon>
        <taxon>Ranunculales</taxon>
        <taxon>Menispermaceae</taxon>
        <taxon>Menispermoideae</taxon>
        <taxon>Cissampelideae</taxon>
        <taxon>Stephania</taxon>
    </lineage>
</organism>
<accession>A0AAP0J5W3</accession>
<keyword evidence="3" id="KW-1185">Reference proteome</keyword>
<comment type="caution">
    <text evidence="2">The sequence shown here is derived from an EMBL/GenBank/DDBJ whole genome shotgun (WGS) entry which is preliminary data.</text>
</comment>
<name>A0AAP0J5W3_9MAGN</name>
<protein>
    <submittedName>
        <fullName evidence="2">Uncharacterized protein</fullName>
    </submittedName>
</protein>
<reference evidence="2 3" key="1">
    <citation type="submission" date="2024-01" db="EMBL/GenBank/DDBJ databases">
        <title>Genome assemblies of Stephania.</title>
        <authorList>
            <person name="Yang L."/>
        </authorList>
    </citation>
    <scope>NUCLEOTIDE SEQUENCE [LARGE SCALE GENOMIC DNA]</scope>
    <source>
        <strain evidence="2">YNDBR</strain>
        <tissue evidence="2">Leaf</tissue>
    </source>
</reference>
<gene>
    <name evidence="2" type="ORF">Syun_016866</name>
</gene>
<dbReference type="Proteomes" id="UP001420932">
    <property type="component" value="Unassembled WGS sequence"/>
</dbReference>
<evidence type="ECO:0000256" key="1">
    <source>
        <dbReference type="SAM" id="MobiDB-lite"/>
    </source>
</evidence>
<dbReference type="AlphaFoldDB" id="A0AAP0J5W3"/>
<evidence type="ECO:0000313" key="3">
    <source>
        <dbReference type="Proteomes" id="UP001420932"/>
    </source>
</evidence>
<feature type="region of interest" description="Disordered" evidence="1">
    <location>
        <begin position="1"/>
        <end position="38"/>
    </location>
</feature>
<sequence length="263" mass="30088">MTREKMSGEKRKRGEEKRERERERESTGGREEEEETAHLRLTAGLLVRTPPEQRGRRLAATRRLRTRWRGCDVVGGRWSWQWHWSQGRGRGSVEGARVTGFGEREEATAWELATERWGCRPAVEKEERELTERWSGGARRVVADQGGAELRQGSAEQRRMGTRRLSGGEGGGLVKEDKIAQLRRRRRPAARDGAAKADVVQRLAVTASCAQDSQQNAQEVADQRQRLWRTKHLSPVAKKTRIVSSREEDEEDKGWVGVVAWWD</sequence>
<dbReference type="EMBL" id="JBBNAF010000007">
    <property type="protein sequence ID" value="KAK9128069.1"/>
    <property type="molecule type" value="Genomic_DNA"/>
</dbReference>